<feature type="transmembrane region" description="Helical" evidence="1">
    <location>
        <begin position="32"/>
        <end position="51"/>
    </location>
</feature>
<keyword evidence="1" id="KW-1133">Transmembrane helix</keyword>
<keyword evidence="1" id="KW-0472">Membrane</keyword>
<dbReference type="Proteomes" id="UP000594986">
    <property type="component" value="Chromosome"/>
</dbReference>
<evidence type="ECO:0000256" key="1">
    <source>
        <dbReference type="SAM" id="Phobius"/>
    </source>
</evidence>
<dbReference type="EMBL" id="CP065706">
    <property type="protein sequence ID" value="QPS97347.1"/>
    <property type="molecule type" value="Genomic_DNA"/>
</dbReference>
<organism evidence="2 3">
    <name type="scientific">Streptococcus oralis</name>
    <dbReference type="NCBI Taxonomy" id="1303"/>
    <lineage>
        <taxon>Bacteria</taxon>
        <taxon>Bacillati</taxon>
        <taxon>Bacillota</taxon>
        <taxon>Bacilli</taxon>
        <taxon>Lactobacillales</taxon>
        <taxon>Streptococcaceae</taxon>
        <taxon>Streptococcus</taxon>
    </lineage>
</organism>
<evidence type="ECO:0000313" key="3">
    <source>
        <dbReference type="Proteomes" id="UP000594986"/>
    </source>
</evidence>
<reference evidence="2 3" key="1">
    <citation type="submission" date="2020-12" db="EMBL/GenBank/DDBJ databases">
        <title>FDA dAtabase for Regulatory Grade micrObial Sequences (FDA-ARGOS): Supporting development and validation of Infectious Disease Dx tests.</title>
        <authorList>
            <person name="Sproer C."/>
            <person name="Gronow S."/>
            <person name="Severitt S."/>
            <person name="Schroder I."/>
            <person name="Tallon L."/>
            <person name="Sadzewicz L."/>
            <person name="Zhao X."/>
            <person name="Boylan J."/>
            <person name="Ott S."/>
            <person name="Bowen H."/>
            <person name="Vavikolanu K."/>
            <person name="Mehta A."/>
            <person name="Aluvathingal J."/>
            <person name="Nadendla S."/>
            <person name="Lowell S."/>
            <person name="Myers T."/>
            <person name="Yan Y."/>
            <person name="Sichtig H."/>
        </authorList>
    </citation>
    <scope>NUCLEOTIDE SEQUENCE [LARGE SCALE GENOMIC DNA]</scope>
    <source>
        <strain evidence="2 3">FDAARGOS_886</strain>
    </source>
</reference>
<proteinExistence type="predicted"/>
<accession>A0A7T2ZP11</accession>
<protein>
    <submittedName>
        <fullName evidence="2">Uncharacterized protein</fullName>
    </submittedName>
</protein>
<sequence length="180" mass="20969">MILIFLLLLIALPLIFLLLILFAFIKNKKIGFSLLFLLFIGLVFYIYNSYYTLQSGQSVKIHIGIVNEALDPRTELYLVKKDTNELLLTGQKIWTLRDSDLWYDVEEQRISRSKVNEDREIVKEYVDNRFSNDLYISEKGLIARYKGENVFDVTSSEPFDITLTNVGNEPVTFTAHVVYR</sequence>
<gene>
    <name evidence="2" type="ORF">I6G43_09040</name>
</gene>
<dbReference type="RefSeq" id="WP_038805829.1">
    <property type="nucleotide sequence ID" value="NZ_CP065706.1"/>
</dbReference>
<name>A0A7T2ZP11_STROR</name>
<feature type="transmembrane region" description="Helical" evidence="1">
    <location>
        <begin position="6"/>
        <end position="25"/>
    </location>
</feature>
<evidence type="ECO:0000313" key="2">
    <source>
        <dbReference type="EMBL" id="QPS97347.1"/>
    </source>
</evidence>
<keyword evidence="1" id="KW-0812">Transmembrane</keyword>
<dbReference type="AlphaFoldDB" id="A0A7T2ZP11"/>